<keyword evidence="2" id="KW-1185">Reference proteome</keyword>
<dbReference type="GeneID" id="14211341"/>
<dbReference type="AlphaFoldDB" id="L0A7R7"/>
<dbReference type="PANTHER" id="PTHR36849:SF1">
    <property type="entry name" value="CYTOPLASMIC PROTEIN"/>
    <property type="match status" value="1"/>
</dbReference>
<proteinExistence type="predicted"/>
<dbReference type="KEGG" id="clg:Calag_0081"/>
<dbReference type="HOGENOM" id="CLU_137928_0_0_2"/>
<reference evidence="2" key="1">
    <citation type="submission" date="2012-03" db="EMBL/GenBank/DDBJ databases">
        <title>Complete genome of Caldisphaera lagunensis DSM 15908.</title>
        <authorList>
            <person name="Lucas S."/>
            <person name="Copeland A."/>
            <person name="Lapidus A."/>
            <person name="Glavina del Rio T."/>
            <person name="Dalin E."/>
            <person name="Tice H."/>
            <person name="Bruce D."/>
            <person name="Goodwin L."/>
            <person name="Pitluck S."/>
            <person name="Peters L."/>
            <person name="Mikhailova N."/>
            <person name="Teshima H."/>
            <person name="Kyrpides N."/>
            <person name="Mavromatis K."/>
            <person name="Ivanova N."/>
            <person name="Brettin T."/>
            <person name="Detter J.C."/>
            <person name="Han C."/>
            <person name="Larimer F."/>
            <person name="Land M."/>
            <person name="Hauser L."/>
            <person name="Markowitz V."/>
            <person name="Cheng J.-F."/>
            <person name="Hugenholtz P."/>
            <person name="Woyke T."/>
            <person name="Wu D."/>
            <person name="Spring S."/>
            <person name="Schroeder M."/>
            <person name="Brambilla E."/>
            <person name="Klenk H.-P."/>
            <person name="Eisen J.A."/>
        </authorList>
    </citation>
    <scope>NUCLEOTIDE SEQUENCE [LARGE SCALE GENOMIC DNA]</scope>
    <source>
        <strain evidence="2">DSM 15908 / JCM 11604 / IC-154</strain>
    </source>
</reference>
<evidence type="ECO:0008006" key="3">
    <source>
        <dbReference type="Google" id="ProtNLM"/>
    </source>
</evidence>
<evidence type="ECO:0000313" key="2">
    <source>
        <dbReference type="Proteomes" id="UP000010469"/>
    </source>
</evidence>
<dbReference type="Pfam" id="PF22752">
    <property type="entry name" value="DUF488-N3i"/>
    <property type="match status" value="1"/>
</dbReference>
<accession>L0A7R7</accession>
<dbReference type="EMBL" id="CP003378">
    <property type="protein sequence ID" value="AFZ69871.1"/>
    <property type="molecule type" value="Genomic_DNA"/>
</dbReference>
<evidence type="ECO:0000313" key="1">
    <source>
        <dbReference type="EMBL" id="AFZ69871.1"/>
    </source>
</evidence>
<dbReference type="InParanoid" id="L0A7R7"/>
<dbReference type="PANTHER" id="PTHR36849">
    <property type="entry name" value="CYTOPLASMIC PROTEIN-RELATED"/>
    <property type="match status" value="1"/>
</dbReference>
<name>L0A7R7_CALLD</name>
<protein>
    <recommendedName>
        <fullName evidence="3">DUF488 domain-containing protein</fullName>
    </recommendedName>
</protein>
<dbReference type="eggNOG" id="arCOG06027">
    <property type="taxonomic scope" value="Archaea"/>
</dbReference>
<dbReference type="InterPro" id="IPR052552">
    <property type="entry name" value="YeaO-like"/>
</dbReference>
<gene>
    <name evidence="1" type="ordered locus">Calag_0081</name>
</gene>
<sequence length="117" mass="14442">MIKLKRVYDKVDEEDGLRILVERLWPRGIKKEEKKIDLWLKEIAPSNELRKWFHHDPNKWEEFKNRYYQELNNKKDIVNKLLEIIKNNKNVTFLYSTKEKNYNNAVALKEYIENYQI</sequence>
<dbReference type="RefSeq" id="WP_015231769.1">
    <property type="nucleotide sequence ID" value="NC_019791.1"/>
</dbReference>
<organism evidence="1 2">
    <name type="scientific">Caldisphaera lagunensis (strain DSM 15908 / JCM 11604 / ANMR 0165 / IC-154)</name>
    <dbReference type="NCBI Taxonomy" id="1056495"/>
    <lineage>
        <taxon>Archaea</taxon>
        <taxon>Thermoproteota</taxon>
        <taxon>Thermoprotei</taxon>
        <taxon>Acidilobales</taxon>
        <taxon>Caldisphaeraceae</taxon>
        <taxon>Caldisphaera</taxon>
    </lineage>
</organism>
<dbReference type="Proteomes" id="UP000010469">
    <property type="component" value="Chromosome"/>
</dbReference>